<proteinExistence type="predicted"/>
<dbReference type="AlphaFoldDB" id="A0A9X1HZK8"/>
<dbReference type="InterPro" id="IPR001763">
    <property type="entry name" value="Rhodanese-like_dom"/>
</dbReference>
<dbReference type="PROSITE" id="PS50206">
    <property type="entry name" value="RHODANESE_3"/>
    <property type="match status" value="1"/>
</dbReference>
<evidence type="ECO:0000313" key="3">
    <source>
        <dbReference type="Proteomes" id="UP001139199"/>
    </source>
</evidence>
<dbReference type="RefSeq" id="WP_226540897.1">
    <property type="nucleotide sequence ID" value="NZ_JAJAPW010000001.1"/>
</dbReference>
<dbReference type="InterPro" id="IPR050229">
    <property type="entry name" value="GlpE_sulfurtransferase"/>
</dbReference>
<dbReference type="InterPro" id="IPR036873">
    <property type="entry name" value="Rhodanese-like_dom_sf"/>
</dbReference>
<evidence type="ECO:0000313" key="2">
    <source>
        <dbReference type="EMBL" id="MCB4797868.1"/>
    </source>
</evidence>
<protein>
    <submittedName>
        <fullName evidence="2">Rhodanese-like domain-containing protein</fullName>
    </submittedName>
</protein>
<accession>A0A9X1HZK8</accession>
<sequence>MKKILITMSIISYLFGCAQQPETIKILEKQAFKKAIESKKVQLVDVRTATEYNSGHIKTAKNIDVFKISKFTEEFNKLDKNQPVYVYCRSGKRSNSAAKKLDKMGFKEIYDLKGGYLNWIK</sequence>
<reference evidence="2" key="1">
    <citation type="submission" date="2021-10" db="EMBL/GenBank/DDBJ databases">
        <title>Tamlana sargassums sp. nov., and Tamlana laminarinivorans sp. nov., two new bacteria isolated from the brown alga.</title>
        <authorList>
            <person name="Li J."/>
        </authorList>
    </citation>
    <scope>NUCLEOTIDE SEQUENCE</scope>
    <source>
        <strain evidence="2">PT2-4</strain>
    </source>
</reference>
<feature type="domain" description="Rhodanese" evidence="1">
    <location>
        <begin position="37"/>
        <end position="121"/>
    </location>
</feature>
<gene>
    <name evidence="2" type="ORF">LG649_03375</name>
</gene>
<name>A0A9X1HZK8_9FLAO</name>
<dbReference type="EMBL" id="JAJAPW010000001">
    <property type="protein sequence ID" value="MCB4797868.1"/>
    <property type="molecule type" value="Genomic_DNA"/>
</dbReference>
<dbReference type="Pfam" id="PF00581">
    <property type="entry name" value="Rhodanese"/>
    <property type="match status" value="1"/>
</dbReference>
<organism evidence="2 3">
    <name type="scientific">Neotamlana laminarinivorans</name>
    <dbReference type="NCBI Taxonomy" id="2883124"/>
    <lineage>
        <taxon>Bacteria</taxon>
        <taxon>Pseudomonadati</taxon>
        <taxon>Bacteroidota</taxon>
        <taxon>Flavobacteriia</taxon>
        <taxon>Flavobacteriales</taxon>
        <taxon>Flavobacteriaceae</taxon>
        <taxon>Neotamlana</taxon>
    </lineage>
</organism>
<dbReference type="Gene3D" id="3.40.250.10">
    <property type="entry name" value="Rhodanese-like domain"/>
    <property type="match status" value="1"/>
</dbReference>
<dbReference type="PANTHER" id="PTHR43031">
    <property type="entry name" value="FAD-DEPENDENT OXIDOREDUCTASE"/>
    <property type="match status" value="1"/>
</dbReference>
<dbReference type="SMART" id="SM00450">
    <property type="entry name" value="RHOD"/>
    <property type="match status" value="1"/>
</dbReference>
<dbReference type="CDD" id="cd00158">
    <property type="entry name" value="RHOD"/>
    <property type="match status" value="1"/>
</dbReference>
<dbReference type="PANTHER" id="PTHR43031:SF18">
    <property type="entry name" value="RHODANESE-RELATED SULFURTRANSFERASES"/>
    <property type="match status" value="1"/>
</dbReference>
<dbReference type="SUPFAM" id="SSF52821">
    <property type="entry name" value="Rhodanese/Cell cycle control phosphatase"/>
    <property type="match status" value="1"/>
</dbReference>
<comment type="caution">
    <text evidence="2">The sequence shown here is derived from an EMBL/GenBank/DDBJ whole genome shotgun (WGS) entry which is preliminary data.</text>
</comment>
<evidence type="ECO:0000259" key="1">
    <source>
        <dbReference type="PROSITE" id="PS50206"/>
    </source>
</evidence>
<keyword evidence="3" id="KW-1185">Reference proteome</keyword>
<dbReference type="Proteomes" id="UP001139199">
    <property type="component" value="Unassembled WGS sequence"/>
</dbReference>